<dbReference type="AlphaFoldDB" id="A0A7W4ZA30"/>
<comment type="caution">
    <text evidence="1">The sequence shown here is derived from an EMBL/GenBank/DDBJ whole genome shotgun (WGS) entry which is preliminary data.</text>
</comment>
<evidence type="ECO:0000313" key="2">
    <source>
        <dbReference type="Proteomes" id="UP000535937"/>
    </source>
</evidence>
<evidence type="ECO:0000313" key="1">
    <source>
        <dbReference type="EMBL" id="MBB3062458.1"/>
    </source>
</evidence>
<proteinExistence type="predicted"/>
<sequence length="66" mass="7338">MKSIRIYLLVALPSTITLVNFDSALHGYRASMEALAQNSPGLALGLIFKGFKQVLRSLYPHIRSFT</sequence>
<gene>
    <name evidence="1" type="ORF">FHS09_003307</name>
</gene>
<accession>A0A7W4ZA30</accession>
<dbReference type="RefSeq" id="WP_183461777.1">
    <property type="nucleotide sequence ID" value="NZ_JACHWZ010000016.1"/>
</dbReference>
<protein>
    <submittedName>
        <fullName evidence="1">Uncharacterized protein</fullName>
    </submittedName>
</protein>
<organism evidence="1 2">
    <name type="scientific">Microbulbifer rhizosphaerae</name>
    <dbReference type="NCBI Taxonomy" id="1562603"/>
    <lineage>
        <taxon>Bacteria</taxon>
        <taxon>Pseudomonadati</taxon>
        <taxon>Pseudomonadota</taxon>
        <taxon>Gammaproteobacteria</taxon>
        <taxon>Cellvibrionales</taxon>
        <taxon>Microbulbiferaceae</taxon>
        <taxon>Microbulbifer</taxon>
    </lineage>
</organism>
<name>A0A7W4ZA30_9GAMM</name>
<reference evidence="1 2" key="1">
    <citation type="submission" date="2020-08" db="EMBL/GenBank/DDBJ databases">
        <title>Genomic Encyclopedia of Type Strains, Phase III (KMG-III): the genomes of soil and plant-associated and newly described type strains.</title>
        <authorList>
            <person name="Whitman W."/>
        </authorList>
    </citation>
    <scope>NUCLEOTIDE SEQUENCE [LARGE SCALE GENOMIC DNA]</scope>
    <source>
        <strain evidence="1 2">CECT 8799</strain>
    </source>
</reference>
<dbReference type="EMBL" id="JACHWZ010000016">
    <property type="protein sequence ID" value="MBB3062458.1"/>
    <property type="molecule type" value="Genomic_DNA"/>
</dbReference>
<keyword evidence="2" id="KW-1185">Reference proteome</keyword>
<dbReference type="Proteomes" id="UP000535937">
    <property type="component" value="Unassembled WGS sequence"/>
</dbReference>